<comment type="caution">
    <text evidence="1">The sequence shown here is derived from an EMBL/GenBank/DDBJ whole genome shotgun (WGS) entry which is preliminary data.</text>
</comment>
<organism evidence="1 2">
    <name type="scientific">Pleuronectes platessa</name>
    <name type="common">European plaice</name>
    <dbReference type="NCBI Taxonomy" id="8262"/>
    <lineage>
        <taxon>Eukaryota</taxon>
        <taxon>Metazoa</taxon>
        <taxon>Chordata</taxon>
        <taxon>Craniata</taxon>
        <taxon>Vertebrata</taxon>
        <taxon>Euteleostomi</taxon>
        <taxon>Actinopterygii</taxon>
        <taxon>Neopterygii</taxon>
        <taxon>Teleostei</taxon>
        <taxon>Neoteleostei</taxon>
        <taxon>Acanthomorphata</taxon>
        <taxon>Carangaria</taxon>
        <taxon>Pleuronectiformes</taxon>
        <taxon>Pleuronectoidei</taxon>
        <taxon>Pleuronectidae</taxon>
        <taxon>Pleuronectes</taxon>
    </lineage>
</organism>
<evidence type="ECO:0000313" key="1">
    <source>
        <dbReference type="EMBL" id="CAB1450420.1"/>
    </source>
</evidence>
<dbReference type="AlphaFoldDB" id="A0A9N7Z3Z4"/>
<reference evidence="1" key="1">
    <citation type="submission" date="2020-03" db="EMBL/GenBank/DDBJ databases">
        <authorList>
            <person name="Weist P."/>
        </authorList>
    </citation>
    <scope>NUCLEOTIDE SEQUENCE</scope>
</reference>
<keyword evidence="2" id="KW-1185">Reference proteome</keyword>
<dbReference type="Proteomes" id="UP001153269">
    <property type="component" value="Unassembled WGS sequence"/>
</dbReference>
<proteinExistence type="predicted"/>
<protein>
    <submittedName>
        <fullName evidence="1">Uncharacterized protein</fullName>
    </submittedName>
</protein>
<dbReference type="EMBL" id="CADEAL010004053">
    <property type="protein sequence ID" value="CAB1450420.1"/>
    <property type="molecule type" value="Genomic_DNA"/>
</dbReference>
<gene>
    <name evidence="1" type="ORF">PLEPLA_LOCUS38109</name>
</gene>
<sequence length="149" mass="16553">MPHSPRPAVVPAPILVPALYGRCLIALVRKRGICQLKTEVFVPPASSHFHSFLHGKGRLPSGPCMSRARLPVDKLFSPCSPLHVRQGFRAGVGESPREPFPLWRCAATGSGSAWKGWGREEQRTRRERFHKSICILGGRRQAEACLRQP</sequence>
<evidence type="ECO:0000313" key="2">
    <source>
        <dbReference type="Proteomes" id="UP001153269"/>
    </source>
</evidence>
<accession>A0A9N7Z3Z4</accession>
<name>A0A9N7Z3Z4_PLEPL</name>